<evidence type="ECO:0000256" key="2">
    <source>
        <dbReference type="ARBA" id="ARBA00023125"/>
    </source>
</evidence>
<dbReference type="RefSeq" id="WP_036758117.1">
    <property type="nucleotide sequence ID" value="NZ_CP035284.1"/>
</dbReference>
<keyword evidence="2 4" id="KW-0238">DNA-binding</keyword>
<dbReference type="EMBL" id="QUMX01000013">
    <property type="protein sequence ID" value="REG46893.1"/>
    <property type="molecule type" value="Genomic_DNA"/>
</dbReference>
<dbReference type="PROSITE" id="PS50977">
    <property type="entry name" value="HTH_TETR_2"/>
    <property type="match status" value="1"/>
</dbReference>
<dbReference type="Gene3D" id="1.10.357.10">
    <property type="entry name" value="Tetracycline Repressor, domain 2"/>
    <property type="match status" value="1"/>
</dbReference>
<dbReference type="PANTHER" id="PTHR30055:SF234">
    <property type="entry name" value="HTH-TYPE TRANSCRIPTIONAL REGULATOR BETI"/>
    <property type="match status" value="1"/>
</dbReference>
<organism evidence="6 7">
    <name type="scientific">Paracoccus versutus</name>
    <name type="common">Thiobacillus versutus</name>
    <dbReference type="NCBI Taxonomy" id="34007"/>
    <lineage>
        <taxon>Bacteria</taxon>
        <taxon>Pseudomonadati</taxon>
        <taxon>Pseudomonadota</taxon>
        <taxon>Alphaproteobacteria</taxon>
        <taxon>Rhodobacterales</taxon>
        <taxon>Paracoccaceae</taxon>
        <taxon>Paracoccus</taxon>
    </lineage>
</organism>
<dbReference type="Proteomes" id="UP000256794">
    <property type="component" value="Unassembled WGS sequence"/>
</dbReference>
<evidence type="ECO:0000256" key="1">
    <source>
        <dbReference type="ARBA" id="ARBA00023015"/>
    </source>
</evidence>
<gene>
    <name evidence="6" type="ORF">ATH84_101320</name>
</gene>
<dbReference type="PANTHER" id="PTHR30055">
    <property type="entry name" value="HTH-TYPE TRANSCRIPTIONAL REGULATOR RUTR"/>
    <property type="match status" value="1"/>
</dbReference>
<evidence type="ECO:0000256" key="4">
    <source>
        <dbReference type="PROSITE-ProRule" id="PRU00335"/>
    </source>
</evidence>
<dbReference type="AlphaFoldDB" id="A0AAQ0HIN7"/>
<dbReference type="InterPro" id="IPR050109">
    <property type="entry name" value="HTH-type_TetR-like_transc_reg"/>
</dbReference>
<evidence type="ECO:0000256" key="3">
    <source>
        <dbReference type="ARBA" id="ARBA00023163"/>
    </source>
</evidence>
<dbReference type="InterPro" id="IPR001647">
    <property type="entry name" value="HTH_TetR"/>
</dbReference>
<feature type="DNA-binding region" description="H-T-H motif" evidence="4">
    <location>
        <begin position="33"/>
        <end position="52"/>
    </location>
</feature>
<dbReference type="InterPro" id="IPR009057">
    <property type="entry name" value="Homeodomain-like_sf"/>
</dbReference>
<dbReference type="InterPro" id="IPR025996">
    <property type="entry name" value="MT1864/Rv1816-like_C"/>
</dbReference>
<keyword evidence="1" id="KW-0805">Transcription regulation</keyword>
<evidence type="ECO:0000313" key="7">
    <source>
        <dbReference type="Proteomes" id="UP000256794"/>
    </source>
</evidence>
<proteinExistence type="predicted"/>
<dbReference type="Pfam" id="PF00440">
    <property type="entry name" value="TetR_N"/>
    <property type="match status" value="1"/>
</dbReference>
<dbReference type="Pfam" id="PF13305">
    <property type="entry name" value="TetR_C_33"/>
    <property type="match status" value="1"/>
</dbReference>
<keyword evidence="3" id="KW-0804">Transcription</keyword>
<dbReference type="SUPFAM" id="SSF46689">
    <property type="entry name" value="Homeodomain-like"/>
    <property type="match status" value="1"/>
</dbReference>
<dbReference type="InterPro" id="IPR036271">
    <property type="entry name" value="Tet_transcr_reg_TetR-rel_C_sf"/>
</dbReference>
<feature type="domain" description="HTH tetR-type" evidence="5">
    <location>
        <begin position="10"/>
        <end position="70"/>
    </location>
</feature>
<dbReference type="SUPFAM" id="SSF48498">
    <property type="entry name" value="Tetracyclin repressor-like, C-terminal domain"/>
    <property type="match status" value="1"/>
</dbReference>
<comment type="caution">
    <text evidence="6">The sequence shown here is derived from an EMBL/GenBank/DDBJ whole genome shotgun (WGS) entry which is preliminary data.</text>
</comment>
<keyword evidence="7" id="KW-1185">Reference proteome</keyword>
<name>A0AAQ0HIN7_PARVE</name>
<evidence type="ECO:0000313" key="6">
    <source>
        <dbReference type="EMBL" id="REG46893.1"/>
    </source>
</evidence>
<sequence length="196" mass="21614">MARPRRYDHDALRTRTIEAAKLLLEEGGPAALTARALASSVKTTPGTIYNLFDSMSAVLQEVNRQALVDLAIAVDAVRETEPRERLLALAEVYVTFMLDRRAVWRALFEGPRISNNFPDWYLAQIDGLIGRITQPVAALKPKGDPRLLAEQLLLSVHGIVALAAIDRLDLITRQKPMDLAHAAVERMIAAIRAGAE</sequence>
<protein>
    <submittedName>
        <fullName evidence="6">TetR family transcriptional regulator</fullName>
    </submittedName>
</protein>
<accession>A0AAQ0HIN7</accession>
<reference evidence="6 7" key="1">
    <citation type="submission" date="2018-08" db="EMBL/GenBank/DDBJ databases">
        <title>Genomic Encyclopedia of Archaeal and Bacterial Type Strains, Phase II (KMG-II): from individual species to whole genera.</title>
        <authorList>
            <person name="Goeker M."/>
        </authorList>
    </citation>
    <scope>NUCLEOTIDE SEQUENCE [LARGE SCALE GENOMIC DNA]</scope>
    <source>
        <strain evidence="6 7">DSM 582</strain>
    </source>
</reference>
<evidence type="ECO:0000259" key="5">
    <source>
        <dbReference type="PROSITE" id="PS50977"/>
    </source>
</evidence>
<dbReference type="GO" id="GO:0003700">
    <property type="term" value="F:DNA-binding transcription factor activity"/>
    <property type="evidence" value="ECO:0007669"/>
    <property type="project" value="TreeGrafter"/>
</dbReference>
<dbReference type="GO" id="GO:0000976">
    <property type="term" value="F:transcription cis-regulatory region binding"/>
    <property type="evidence" value="ECO:0007669"/>
    <property type="project" value="TreeGrafter"/>
</dbReference>